<dbReference type="GO" id="GO:0015031">
    <property type="term" value="P:protein transport"/>
    <property type="evidence" value="ECO:0007669"/>
    <property type="project" value="UniProtKB-KW"/>
</dbReference>
<dbReference type="Pfam" id="PF09457">
    <property type="entry name" value="RBD-FIP"/>
    <property type="match status" value="1"/>
</dbReference>
<keyword evidence="4" id="KW-0967">Endosome</keyword>
<dbReference type="Pfam" id="PF00168">
    <property type="entry name" value="C2"/>
    <property type="match status" value="1"/>
</dbReference>
<gene>
    <name evidence="10" type="primary">RAB11FIP5</name>
</gene>
<feature type="domain" description="FIP-RBD" evidence="8">
    <location>
        <begin position="1253"/>
        <end position="1315"/>
    </location>
</feature>
<feature type="region of interest" description="Disordered" evidence="6">
    <location>
        <begin position="71"/>
        <end position="93"/>
    </location>
</feature>
<evidence type="ECO:0000313" key="10">
    <source>
        <dbReference type="RefSeq" id="XP_034281919.2"/>
    </source>
</evidence>
<dbReference type="GO" id="GO:0045055">
    <property type="term" value="P:regulated exocytosis"/>
    <property type="evidence" value="ECO:0007669"/>
    <property type="project" value="TreeGrafter"/>
</dbReference>
<name>A0A6P9CG91_PANGU</name>
<accession>A0A6P9CG91</accession>
<dbReference type="InterPro" id="IPR037245">
    <property type="entry name" value="FIP-RBD_C_sf"/>
</dbReference>
<dbReference type="InterPro" id="IPR037789">
    <property type="entry name" value="FIP_classI"/>
</dbReference>
<dbReference type="PROSITE" id="PS50004">
    <property type="entry name" value="C2"/>
    <property type="match status" value="1"/>
</dbReference>
<evidence type="ECO:0000259" key="7">
    <source>
        <dbReference type="PROSITE" id="PS50004"/>
    </source>
</evidence>
<feature type="compositionally biased region" description="Basic and acidic residues" evidence="6">
    <location>
        <begin position="484"/>
        <end position="493"/>
    </location>
</feature>
<keyword evidence="5" id="KW-0653">Protein transport</keyword>
<comment type="subcellular location">
    <subcellularLocation>
        <location evidence="1">Recycling endosome</location>
    </subcellularLocation>
</comment>
<dbReference type="GO" id="GO:0055037">
    <property type="term" value="C:recycling endosome"/>
    <property type="evidence" value="ECO:0007669"/>
    <property type="project" value="UniProtKB-SubCell"/>
</dbReference>
<feature type="region of interest" description="Disordered" evidence="6">
    <location>
        <begin position="1083"/>
        <end position="1266"/>
    </location>
</feature>
<dbReference type="InterPro" id="IPR000008">
    <property type="entry name" value="C2_dom"/>
</dbReference>
<dbReference type="GeneID" id="117670685"/>
<dbReference type="PROSITE" id="PS51511">
    <property type="entry name" value="FIP_RBD"/>
    <property type="match status" value="1"/>
</dbReference>
<feature type="region of interest" description="Disordered" evidence="6">
    <location>
        <begin position="176"/>
        <end position="286"/>
    </location>
</feature>
<dbReference type="SUPFAM" id="SSF144270">
    <property type="entry name" value="Eferin C-derminal domain-like"/>
    <property type="match status" value="1"/>
</dbReference>
<dbReference type="GO" id="GO:0031267">
    <property type="term" value="F:small GTPase binding"/>
    <property type="evidence" value="ECO:0007669"/>
    <property type="project" value="InterPro"/>
</dbReference>
<feature type="compositionally biased region" description="Basic and acidic residues" evidence="6">
    <location>
        <begin position="209"/>
        <end position="221"/>
    </location>
</feature>
<proteinExistence type="predicted"/>
<feature type="compositionally biased region" description="Basic and acidic residues" evidence="6">
    <location>
        <begin position="756"/>
        <end position="766"/>
    </location>
</feature>
<dbReference type="RefSeq" id="XP_034281919.2">
    <property type="nucleotide sequence ID" value="XM_034426028.2"/>
</dbReference>
<dbReference type="GO" id="GO:0045335">
    <property type="term" value="C:phagocytic vesicle"/>
    <property type="evidence" value="ECO:0007669"/>
    <property type="project" value="TreeGrafter"/>
</dbReference>
<dbReference type="GO" id="GO:0030141">
    <property type="term" value="C:secretory granule"/>
    <property type="evidence" value="ECO:0007669"/>
    <property type="project" value="TreeGrafter"/>
</dbReference>
<feature type="compositionally biased region" description="Polar residues" evidence="6">
    <location>
        <begin position="698"/>
        <end position="728"/>
    </location>
</feature>
<organism evidence="9 10">
    <name type="scientific">Pantherophis guttatus</name>
    <name type="common">Corn snake</name>
    <name type="synonym">Elaphe guttata</name>
    <dbReference type="NCBI Taxonomy" id="94885"/>
    <lineage>
        <taxon>Eukaryota</taxon>
        <taxon>Metazoa</taxon>
        <taxon>Chordata</taxon>
        <taxon>Craniata</taxon>
        <taxon>Vertebrata</taxon>
        <taxon>Euteleostomi</taxon>
        <taxon>Lepidosauria</taxon>
        <taxon>Squamata</taxon>
        <taxon>Bifurcata</taxon>
        <taxon>Unidentata</taxon>
        <taxon>Episquamata</taxon>
        <taxon>Toxicofera</taxon>
        <taxon>Serpentes</taxon>
        <taxon>Colubroidea</taxon>
        <taxon>Colubridae</taxon>
        <taxon>Colubrinae</taxon>
        <taxon>Pantherophis</taxon>
    </lineage>
</organism>
<feature type="compositionally biased region" description="Low complexity" evidence="6">
    <location>
        <begin position="195"/>
        <end position="204"/>
    </location>
</feature>
<dbReference type="InterPro" id="IPR035892">
    <property type="entry name" value="C2_domain_sf"/>
</dbReference>
<dbReference type="KEGG" id="pgut:117670685"/>
<evidence type="ECO:0000256" key="2">
    <source>
        <dbReference type="ARBA" id="ARBA00022448"/>
    </source>
</evidence>
<feature type="compositionally biased region" description="Basic residues" evidence="6">
    <location>
        <begin position="176"/>
        <end position="188"/>
    </location>
</feature>
<evidence type="ECO:0000313" key="9">
    <source>
        <dbReference type="Proteomes" id="UP001652622"/>
    </source>
</evidence>
<feature type="compositionally biased region" description="Low complexity" evidence="6">
    <location>
        <begin position="1168"/>
        <end position="1177"/>
    </location>
</feature>
<dbReference type="GO" id="GO:0005739">
    <property type="term" value="C:mitochondrion"/>
    <property type="evidence" value="ECO:0007669"/>
    <property type="project" value="TreeGrafter"/>
</dbReference>
<keyword evidence="2" id="KW-0813">Transport</keyword>
<dbReference type="InParanoid" id="A0A6P9CG91"/>
<evidence type="ECO:0000256" key="4">
    <source>
        <dbReference type="ARBA" id="ARBA00022753"/>
    </source>
</evidence>
<feature type="compositionally biased region" description="Polar residues" evidence="6">
    <location>
        <begin position="1219"/>
        <end position="1244"/>
    </location>
</feature>
<evidence type="ECO:0000256" key="6">
    <source>
        <dbReference type="SAM" id="MobiDB-lite"/>
    </source>
</evidence>
<evidence type="ECO:0000256" key="3">
    <source>
        <dbReference type="ARBA" id="ARBA00022553"/>
    </source>
</evidence>
<evidence type="ECO:0000256" key="1">
    <source>
        <dbReference type="ARBA" id="ARBA00004172"/>
    </source>
</evidence>
<dbReference type="SUPFAM" id="SSF49562">
    <property type="entry name" value="C2 domain (Calcium/lipid-binding domain, CaLB)"/>
    <property type="match status" value="1"/>
</dbReference>
<keyword evidence="9" id="KW-1185">Reference proteome</keyword>
<feature type="compositionally biased region" description="Low complexity" evidence="6">
    <location>
        <begin position="842"/>
        <end position="851"/>
    </location>
</feature>
<dbReference type="Gene3D" id="1.20.5.2440">
    <property type="match status" value="1"/>
</dbReference>
<dbReference type="InterPro" id="IPR019018">
    <property type="entry name" value="Rab-bd_FIP-RBD"/>
</dbReference>
<feature type="compositionally biased region" description="Basic and acidic residues" evidence="6">
    <location>
        <begin position="1028"/>
        <end position="1038"/>
    </location>
</feature>
<keyword evidence="3" id="KW-0597">Phosphoprotein</keyword>
<dbReference type="PANTHER" id="PTHR15746">
    <property type="entry name" value="RAB11-RELATED"/>
    <property type="match status" value="1"/>
</dbReference>
<feature type="region of interest" description="Disordered" evidence="6">
    <location>
        <begin position="342"/>
        <end position="824"/>
    </location>
</feature>
<feature type="compositionally biased region" description="Pro residues" evidence="6">
    <location>
        <begin position="75"/>
        <end position="92"/>
    </location>
</feature>
<sequence length="1324" mass="139515">MSLPRASEEPPAAAPSWLPSHVQVAVGQARGLRAKGGRATPPFVALQLGRQKHRTAVAAQKGGCPRWAEQCALELPPPPPPGPRPAPPPEPDPQLLQLVVWQRALVGPDRFLGRAALPLAALLQDGRSHPDRWYKLHSKPGKKEKERGEIQLSLQFTRHSLTASMFDLSVKEKSRSPFRRLRDKMKGKHSYDLDSSSAIVPSSSGALDDDFRPGPPKDKARGGFFFKSQLRRSSLTRSSTSLGSASTLSSASSLGALGSTEGGAPSPSRHSSLSTDPAGRDFLPSPQLTHKRAFSDEVSQINLLPESVQGLKTPKDPSSGSSLCINGSHIYCEEPTPKPSFLSLAPFPPAQSDPSKQEGGSGAGLPAVEPDLPPWPASGFQKGPPKDLPRFIPSPPILAAQEEDKLSVKTIALNKQRARARREEGLQAESKPVPMAAPLAFPPEDERDHRGSPRGNGQSPEPSLEAAPGVEEAPWSCSGGSRISLRDPREPVRKPSSQPGLPATPELAKDPRVVPEDQGLPPSIQAGEAQPEPRAPPASHLQPSLPAATAAAPARPPVEGDDGFDAFAASRFQPAAPEPETPPTTEPPGGATSLLPQQEEGPPSPERVSQESPGWLSCAFGDRGRAWSGSGGALLARGTFGEGGNSAPNTSSLRGEAARAQNMGRLGSSIPVAPDVPEEALRWTPESFPCNRTIPSLADSSSEQLDWGREQQTLPQSQPAPQVESSEPSWLPWDPEREEDVGVEEATPTGGGPAQEEQRVPAETEVPRGAGTPPPKPARRVPPLQLTEEANGAGWGTPESPWPRGADPEPPPHLPPVGAADSPPAAAVSLVPAVIIGAGVSGAPEGLPLAAAEDEALQDDKPGGQEESSGAAIFTANEGPSAEALPFSTCPSQLSLGGLGLSGVPESPRQDGETSFAPWGLEGAWPTGLPGSASLWNSEKFPQPPEASHSPPEPQVEPSPSLLFWSALEEHRGLLGGSTSLESPCGLGQKDVATGLAPSHPGHEQELPSGGPSDQAMDFRKASFWQEGRGEPKSKGEDPVLTPGNPFAPWAAPSPQKNPFVDLPAAEVPWAQAAVLPFSPTVDAHSLGEFPAATSPPRELRSHSFSVELPVAPSRPCPRPLAASTPSFQPAPSPTDCHLPSPLGPPATSAGAAADGQTRAPPSPLLSPPSTDASAPSVLPMEMLPAQDAPRQQTASPHPVKPMRSTPAPESPCKEKARQASSLSPGQTTDQEQLTPKPTISGSFAVSVVQLEKTEPKQSPPTKYHHLTREELLQLLLRREAELGKKEEQVRELEGYIDRLLVRIMEQSPTLLQIPLEERAKATQ</sequence>
<evidence type="ECO:0000256" key="5">
    <source>
        <dbReference type="ARBA" id="ARBA00022927"/>
    </source>
</evidence>
<feature type="domain" description="C2" evidence="7">
    <location>
        <begin position="1"/>
        <end position="134"/>
    </location>
</feature>
<evidence type="ECO:0000259" key="8">
    <source>
        <dbReference type="PROSITE" id="PS51511"/>
    </source>
</evidence>
<dbReference type="Gene3D" id="2.60.40.150">
    <property type="entry name" value="C2 domain"/>
    <property type="match status" value="1"/>
</dbReference>
<protein>
    <submittedName>
        <fullName evidence="10">Rab11 family-interacting protein 5</fullName>
    </submittedName>
</protein>
<dbReference type="SMART" id="SM00239">
    <property type="entry name" value="C2"/>
    <property type="match status" value="1"/>
</dbReference>
<dbReference type="Proteomes" id="UP001652622">
    <property type="component" value="Unplaced"/>
</dbReference>
<feature type="compositionally biased region" description="Pro residues" evidence="6">
    <location>
        <begin position="576"/>
        <end position="586"/>
    </location>
</feature>
<feature type="compositionally biased region" description="Low complexity" evidence="6">
    <location>
        <begin position="231"/>
        <end position="259"/>
    </location>
</feature>
<dbReference type="GO" id="GO:0005769">
    <property type="term" value="C:early endosome"/>
    <property type="evidence" value="ECO:0007669"/>
    <property type="project" value="TreeGrafter"/>
</dbReference>
<reference evidence="10" key="1">
    <citation type="submission" date="2025-08" db="UniProtKB">
        <authorList>
            <consortium name="RefSeq"/>
        </authorList>
    </citation>
    <scope>IDENTIFICATION</scope>
    <source>
        <tissue evidence="10">Blood</tissue>
    </source>
</reference>
<feature type="region of interest" description="Disordered" evidence="6">
    <location>
        <begin position="840"/>
        <end position="1061"/>
    </location>
</feature>
<dbReference type="PANTHER" id="PTHR15746:SF14">
    <property type="entry name" value="RAB11 FAMILY-INTERACTING PROTEIN 5"/>
    <property type="match status" value="1"/>
</dbReference>